<evidence type="ECO:0000313" key="3">
    <source>
        <dbReference type="EMBL" id="GBE95518.1"/>
    </source>
</evidence>
<reference evidence="4" key="2">
    <citation type="journal article" date="2018" name="Genome Announc.">
        <title>Draft Genome Sequence of the Nitrogen-Fixing and Hormogonia-Inducing Cyanobacterium Nostoc cycadae Strain WK-1, Isolated from the Coralloid Roots of Cycas revoluta.</title>
        <authorList>
            <person name="Kanesaki Y."/>
            <person name="Hirose M."/>
            <person name="Hirose Y."/>
            <person name="Fujisawa T."/>
            <person name="Nakamura Y."/>
            <person name="Watanabe S."/>
            <person name="Matsunaga S."/>
            <person name="Uchida H."/>
            <person name="Murakami A."/>
        </authorList>
    </citation>
    <scope>NUCLEOTIDE SEQUENCE [LARGE SCALE GENOMIC DNA]</scope>
    <source>
        <strain evidence="4">WK-1</strain>
    </source>
</reference>
<dbReference type="GO" id="GO:0006313">
    <property type="term" value="P:DNA transposition"/>
    <property type="evidence" value="ECO:0007669"/>
    <property type="project" value="InterPro"/>
</dbReference>
<comment type="caution">
    <text evidence="3">The sequence shown here is derived from an EMBL/GenBank/DDBJ whole genome shotgun (WGS) entry which is preliminary data.</text>
</comment>
<reference evidence="3" key="1">
    <citation type="submission" date="2016-07" db="EMBL/GenBank/DDBJ databases">
        <title>Draft genome sequence of a symbiotic cyanobacterium, Nostoc cycadae WK-1 isolated from coralloid root tissue of Cycas revoluta.</title>
        <authorList>
            <person name="Kanesaki Y."/>
            <person name="Hirose Y."/>
            <person name="Fujisawa T."/>
            <person name="Matsunaga S."/>
            <person name="Nakamura Y."/>
            <person name="Yoshikawa H."/>
            <person name="Murakami A."/>
            <person name="Hirose M."/>
            <person name="Yamada T."/>
            <person name="Kim K.-H."/>
            <person name="Park C.S."/>
            <person name="Liu G.Q."/>
        </authorList>
    </citation>
    <scope>NUCLEOTIDE SEQUENCE [LARGE SCALE GENOMIC DNA]</scope>
    <source>
        <strain evidence="3">WK-1</strain>
    </source>
</reference>
<dbReference type="AlphaFoldDB" id="A0A2H6LQP6"/>
<evidence type="ECO:0000313" key="4">
    <source>
        <dbReference type="Proteomes" id="UP000236527"/>
    </source>
</evidence>
<protein>
    <submittedName>
        <fullName evidence="3">Transposase</fullName>
    </submittedName>
</protein>
<proteinExistence type="predicted"/>
<dbReference type="Proteomes" id="UP000236527">
    <property type="component" value="Unassembled WGS sequence"/>
</dbReference>
<dbReference type="EMBL" id="BDGE01000091">
    <property type="protein sequence ID" value="GBE94845.1"/>
    <property type="molecule type" value="Genomic_DNA"/>
</dbReference>
<organism evidence="3 4">
    <name type="scientific">Nostoc cycadae WK-1</name>
    <dbReference type="NCBI Taxonomy" id="1861711"/>
    <lineage>
        <taxon>Bacteria</taxon>
        <taxon>Bacillati</taxon>
        <taxon>Cyanobacteriota</taxon>
        <taxon>Cyanophyceae</taxon>
        <taxon>Nostocales</taxon>
        <taxon>Nostocaceae</taxon>
        <taxon>Nostoc</taxon>
    </lineage>
</organism>
<evidence type="ECO:0000313" key="2">
    <source>
        <dbReference type="EMBL" id="GBE94845.1"/>
    </source>
</evidence>
<sequence length="371" mass="42954">MLSHAQNLVYTLKELMPTQYQKDNLEAMLTLFLEAQGHPLPEHSQTKSSSAISRFLNINPWSTRKMIRVIRNHALEAILKILSSSNPGRKPFLQVIIDLTTLEKRGKFSEFGDLIRVYNGKRGLHIVVVYLVIGRWRIPWNFRVWRGKGTPSPSQLGLKLVKRLPQSLTQHFQTIILADTAFGSVEFLEGVRQVKYHAVTGVSISRKLADGRLLRRLHQQGQQVYLFGLSFPVTVSWYYLKRDNGKLEKRFVLSTRPIKASTLKWWGKRRWQIEGWFKTAKHRFGLHRFGQGTLLGMYRWLILSLTAYLIAHWTYLHIKSASPPDWGQAAQTARESIFPHIVVYLLLLNIERLAHLTLSQGFNIHISRCKK</sequence>
<dbReference type="InterPro" id="IPR012337">
    <property type="entry name" value="RNaseH-like_sf"/>
</dbReference>
<gene>
    <name evidence="2" type="ORF">NCWK1_4626</name>
    <name evidence="3" type="ORF">NCWK1_5306</name>
</gene>
<evidence type="ECO:0000259" key="1">
    <source>
        <dbReference type="Pfam" id="PF01609"/>
    </source>
</evidence>
<accession>A0A2H6LQP6</accession>
<dbReference type="GO" id="GO:0003677">
    <property type="term" value="F:DNA binding"/>
    <property type="evidence" value="ECO:0007669"/>
    <property type="project" value="InterPro"/>
</dbReference>
<dbReference type="InterPro" id="IPR002559">
    <property type="entry name" value="Transposase_11"/>
</dbReference>
<dbReference type="EMBL" id="BDGE01000108">
    <property type="protein sequence ID" value="GBE95518.1"/>
    <property type="molecule type" value="Genomic_DNA"/>
</dbReference>
<dbReference type="GO" id="GO:0004803">
    <property type="term" value="F:transposase activity"/>
    <property type="evidence" value="ECO:0007669"/>
    <property type="project" value="InterPro"/>
</dbReference>
<dbReference type="Pfam" id="PF01609">
    <property type="entry name" value="DDE_Tnp_1"/>
    <property type="match status" value="1"/>
</dbReference>
<name>A0A2H6LQP6_9NOSO</name>
<keyword evidence="4" id="KW-1185">Reference proteome</keyword>
<feature type="domain" description="Transposase IS4-like" evidence="1">
    <location>
        <begin position="95"/>
        <end position="310"/>
    </location>
</feature>
<dbReference type="SUPFAM" id="SSF53098">
    <property type="entry name" value="Ribonuclease H-like"/>
    <property type="match status" value="1"/>
</dbReference>